<gene>
    <name evidence="2" type="ORF">GCM10023322_69810</name>
</gene>
<keyword evidence="3" id="KW-1185">Reference proteome</keyword>
<dbReference type="RefSeq" id="WP_345637051.1">
    <property type="nucleotide sequence ID" value="NZ_BAABJQ010000031.1"/>
</dbReference>
<name>A0ABP9SME6_9ACTN</name>
<accession>A0ABP9SME6</accession>
<reference evidence="3" key="1">
    <citation type="journal article" date="2019" name="Int. J. Syst. Evol. Microbiol.">
        <title>The Global Catalogue of Microorganisms (GCM) 10K type strain sequencing project: providing services to taxonomists for standard genome sequencing and annotation.</title>
        <authorList>
            <consortium name="The Broad Institute Genomics Platform"/>
            <consortium name="The Broad Institute Genome Sequencing Center for Infectious Disease"/>
            <person name="Wu L."/>
            <person name="Ma J."/>
        </authorList>
    </citation>
    <scope>NUCLEOTIDE SEQUENCE [LARGE SCALE GENOMIC DNA]</scope>
    <source>
        <strain evidence="3">JCM 18304</strain>
    </source>
</reference>
<evidence type="ECO:0000313" key="2">
    <source>
        <dbReference type="EMBL" id="GAA5197804.1"/>
    </source>
</evidence>
<evidence type="ECO:0000259" key="1">
    <source>
        <dbReference type="Pfam" id="PF02771"/>
    </source>
</evidence>
<protein>
    <recommendedName>
        <fullName evidence="1">Acyl-CoA dehydrogenase/oxidase N-terminal domain-containing protein</fullName>
    </recommendedName>
</protein>
<dbReference type="InterPro" id="IPR046373">
    <property type="entry name" value="Acyl-CoA_Oxase/DH_mid-dom_sf"/>
</dbReference>
<dbReference type="InterPro" id="IPR013786">
    <property type="entry name" value="AcylCoA_DH/ox_N"/>
</dbReference>
<feature type="domain" description="Acyl-CoA dehydrogenase/oxidase N-terminal" evidence="1">
    <location>
        <begin position="5"/>
        <end position="102"/>
    </location>
</feature>
<dbReference type="SUPFAM" id="SSF56645">
    <property type="entry name" value="Acyl-CoA dehydrogenase NM domain-like"/>
    <property type="match status" value="1"/>
</dbReference>
<evidence type="ECO:0000313" key="3">
    <source>
        <dbReference type="Proteomes" id="UP001501570"/>
    </source>
</evidence>
<dbReference type="Gene3D" id="2.40.110.10">
    <property type="entry name" value="Butyryl-CoA Dehydrogenase, subunit A, domain 2"/>
    <property type="match status" value="1"/>
</dbReference>
<proteinExistence type="predicted"/>
<organism evidence="2 3">
    <name type="scientific">Rugosimonospora acidiphila</name>
    <dbReference type="NCBI Taxonomy" id="556531"/>
    <lineage>
        <taxon>Bacteria</taxon>
        <taxon>Bacillati</taxon>
        <taxon>Actinomycetota</taxon>
        <taxon>Actinomycetes</taxon>
        <taxon>Micromonosporales</taxon>
        <taxon>Micromonosporaceae</taxon>
        <taxon>Rugosimonospora</taxon>
    </lineage>
</organism>
<dbReference type="InterPro" id="IPR009100">
    <property type="entry name" value="AcylCoA_DH/oxidase_NM_dom_sf"/>
</dbReference>
<dbReference type="InterPro" id="IPR037069">
    <property type="entry name" value="AcylCoA_DH/ox_N_sf"/>
</dbReference>
<dbReference type="EMBL" id="BAABJQ010000031">
    <property type="protein sequence ID" value="GAA5197804.1"/>
    <property type="molecule type" value="Genomic_DNA"/>
</dbReference>
<dbReference type="Proteomes" id="UP001501570">
    <property type="component" value="Unassembled WGS sequence"/>
</dbReference>
<sequence length="321" mass="34107">MQPTITRRARELAEDVLWPAAAEVDRADRIPPSQLDLLAAEGFYGLAAEASPEQLARVVEVLASGCLATAFVWLQHHGAVRAVAASARPGLREEWLPALREGRRRAGVAQAGVLPGPARLRARRVAGGYLLTGEAPWVTGWDMINVLHTAARDDETVIWALLDPVTGPTLRVEPLDLVAVAASRTVLVRLADHFVPDERVTMTVPFADWPARDAAGLRGNGSLALGVVDRCVRLTGSEALGRDLEQCRAALDTGSPEVMPQRRAAASALAIRATAALAVTTGSGAVLRGSHPERLAREALFLQVFGSRPAIRSALLSGYAG</sequence>
<dbReference type="Gene3D" id="1.10.540.10">
    <property type="entry name" value="Acyl-CoA dehydrogenase/oxidase, N-terminal domain"/>
    <property type="match status" value="1"/>
</dbReference>
<dbReference type="Pfam" id="PF02771">
    <property type="entry name" value="Acyl-CoA_dh_N"/>
    <property type="match status" value="1"/>
</dbReference>
<comment type="caution">
    <text evidence="2">The sequence shown here is derived from an EMBL/GenBank/DDBJ whole genome shotgun (WGS) entry which is preliminary data.</text>
</comment>